<name>A0ACB5T9J2_AMBMO</name>
<evidence type="ECO:0000313" key="2">
    <source>
        <dbReference type="Proteomes" id="UP001165064"/>
    </source>
</evidence>
<comment type="caution">
    <text evidence="1">The sequence shown here is derived from an EMBL/GenBank/DDBJ whole genome shotgun (WGS) entry which is preliminary data.</text>
</comment>
<sequence>MNPTTFNAIVMMMMNERNLSGAFEMIQTLGSVTGFTLDQEYHHELTLPVISSSSDDSTADESQYGGEMFLFDEEDAAGISPVESSSHSYSDSDVESSSCSSSHSDVEISQQPETQSALDHPSAPITISLATIEETLKTVGQSRKTLNNDATPTSPSIFDNSITKLATNASASTTTTTTSTTTTNIQNYSNTGCSYSDEKFIVPAGQLAWCDEDPGLDFDIGFNSIGFNSNLDFNSNLTMFLNAGCNGQGEGISNLDSAVSCVGSVHNKNYNFIQLKKRLA</sequence>
<accession>A0ACB5T9J2</accession>
<gene>
    <name evidence="1" type="ORF">Amon02_000640000</name>
</gene>
<evidence type="ECO:0000313" key="1">
    <source>
        <dbReference type="EMBL" id="GME83785.1"/>
    </source>
</evidence>
<dbReference type="EMBL" id="BSXS01004985">
    <property type="protein sequence ID" value="GME83785.1"/>
    <property type="molecule type" value="Genomic_DNA"/>
</dbReference>
<organism evidence="1 2">
    <name type="scientific">Ambrosiozyma monospora</name>
    <name type="common">Yeast</name>
    <name type="synonym">Endomycopsis monosporus</name>
    <dbReference type="NCBI Taxonomy" id="43982"/>
    <lineage>
        <taxon>Eukaryota</taxon>
        <taxon>Fungi</taxon>
        <taxon>Dikarya</taxon>
        <taxon>Ascomycota</taxon>
        <taxon>Saccharomycotina</taxon>
        <taxon>Pichiomycetes</taxon>
        <taxon>Pichiales</taxon>
        <taxon>Pichiaceae</taxon>
        <taxon>Ambrosiozyma</taxon>
    </lineage>
</organism>
<keyword evidence="2" id="KW-1185">Reference proteome</keyword>
<reference evidence="1" key="1">
    <citation type="submission" date="2023-04" db="EMBL/GenBank/DDBJ databases">
        <title>Ambrosiozyma monospora NBRC 10751.</title>
        <authorList>
            <person name="Ichikawa N."/>
            <person name="Sato H."/>
            <person name="Tonouchi N."/>
        </authorList>
    </citation>
    <scope>NUCLEOTIDE SEQUENCE</scope>
    <source>
        <strain evidence="1">NBRC 10751</strain>
    </source>
</reference>
<protein>
    <submittedName>
        <fullName evidence="1">Unnamed protein product</fullName>
    </submittedName>
</protein>
<proteinExistence type="predicted"/>
<dbReference type="Proteomes" id="UP001165064">
    <property type="component" value="Unassembled WGS sequence"/>
</dbReference>